<proteinExistence type="predicted"/>
<dbReference type="AlphaFoldDB" id="Q9V222"/>
<dbReference type="KEGG" id="pab:PAB2186"/>
<feature type="coiled-coil region" evidence="1">
    <location>
        <begin position="128"/>
        <end position="166"/>
    </location>
</feature>
<organism evidence="2 4">
    <name type="scientific">Pyrococcus abyssi (strain GE5 / Orsay)</name>
    <dbReference type="NCBI Taxonomy" id="272844"/>
    <lineage>
        <taxon>Archaea</taxon>
        <taxon>Methanobacteriati</taxon>
        <taxon>Methanobacteriota</taxon>
        <taxon>Thermococci</taxon>
        <taxon>Thermococcales</taxon>
        <taxon>Thermococcaceae</taxon>
        <taxon>Pyrococcus</taxon>
    </lineage>
</organism>
<evidence type="ECO:0000313" key="4">
    <source>
        <dbReference type="Proteomes" id="UP000000810"/>
    </source>
</evidence>
<dbReference type="eggNOG" id="arCOG05737">
    <property type="taxonomic scope" value="Archaea"/>
</dbReference>
<dbReference type="OrthoDB" id="86210at2157"/>
<keyword evidence="1" id="KW-0175">Coiled coil</keyword>
<feature type="coiled-coil region" evidence="1">
    <location>
        <begin position="415"/>
        <end position="484"/>
    </location>
</feature>
<protein>
    <submittedName>
        <fullName evidence="2">Uncharacterized protein</fullName>
    </submittedName>
</protein>
<gene>
    <name evidence="2" type="ordered locus">PAB2186</name>
</gene>
<dbReference type="EMBL" id="AJ248283">
    <property type="protein sequence ID" value="CAB49176.1"/>
    <property type="molecule type" value="Genomic_DNA"/>
</dbReference>
<dbReference type="Proteomes" id="UP000000810">
    <property type="component" value="Chromosome"/>
</dbReference>
<reference evidence="2" key="3">
    <citation type="journal article" date="2001" name="Genome Res.">
        <title>Genome evolution at the genus level: comparison of three complete genomes of hyperthermophilic archaea.</title>
        <authorList>
            <person name="Lecompte O."/>
            <person name="Ripp R."/>
            <person name="Puzos-Barbe V."/>
            <person name="Duprat S."/>
            <person name="Heilig R."/>
            <person name="Dietrich J."/>
            <person name="Thierry J.C."/>
            <person name="Poch O."/>
        </authorList>
    </citation>
    <scope>NUCLEOTIDE SEQUENCE</scope>
    <source>
        <strain evidence="2">Orsay</strain>
    </source>
</reference>
<evidence type="ECO:0000313" key="2">
    <source>
        <dbReference type="EMBL" id="CAB49176.1"/>
    </source>
</evidence>
<dbReference type="PIR" id="A75216">
    <property type="entry name" value="A75216"/>
</dbReference>
<dbReference type="STRING" id="272844.PAB2186"/>
<evidence type="ECO:0000256" key="1">
    <source>
        <dbReference type="SAM" id="Coils"/>
    </source>
</evidence>
<dbReference type="EMBL" id="HE613800">
    <property type="protein sequence ID" value="CCE69629.1"/>
    <property type="molecule type" value="Genomic_DNA"/>
</dbReference>
<dbReference type="PATRIC" id="fig|272844.11.peg.270"/>
<evidence type="ECO:0000313" key="3">
    <source>
        <dbReference type="EMBL" id="CCE69629.1"/>
    </source>
</evidence>
<dbReference type="RefSeq" id="WP_010867376.1">
    <property type="nucleotide sequence ID" value="NC_000868.1"/>
</dbReference>
<reference evidence="2" key="2">
    <citation type="journal article" date="2000" name="J. Mol. Biol.">
        <title>Archaeal homologs of eukaryotic methylation guide small nucleolar RNAs: lessons from the Pyrococcus genomes.</title>
        <authorList>
            <person name="Gaspin C."/>
            <person name="Cavaille J."/>
            <person name="Erauso G."/>
        </authorList>
    </citation>
    <scope>NUCLEOTIDE SEQUENCE</scope>
    <source>
        <strain evidence="2">Orsay</strain>
    </source>
</reference>
<sequence>MELPSISKNAESRVCLSAEELLNFLTDSLKAKDVKGLHVKIAGKDEKDSYVIELLVDKKRILAAKCVSESRKEIMYGDEAIRTLARIAEIPVIVTVQPLDETSFRLALANNIEIYSKTPAIPLSEVFKRQAEETIEEAIEEAKVEREREIREIEEETTKVIEEKKEEAEIPEEFKIEIMGNVENKETIENALREYVNLTKSEIAKYLNGAHLKSGRISAEIGTGTIGIVAEFNVVSERGDPEIIKRKSLFLINKHLPKIMRKINLKPIIKDIKVNAIVGSKISSMEEKEREDTSLWRLTKPPTHQLAQNLYLTVDPKFKPYFTGFARTLLREIQDSKIKVDKLEIEIYGGVKEFEINVKLQGTANDLDEPRVQAIITRLAKRHASELSKILNKYVWVNSVTVKLGKSELGLSAKASEILKRKKEIEEEVERMLKEAKIEELNYLLEDKKKEIDRIIKPRIDSAIKELKEKLKEELKALPNAEFRWLKANYEFRDNIVELSIEASLAKREEEGLFGVLSTVSDEDIRKSAIDVILREIKNAERENNIQIRLKRLDIAVR</sequence>
<name>Q9V222_PYRAB</name>
<keyword evidence="4" id="KW-1185">Reference proteome</keyword>
<evidence type="ECO:0000313" key="5">
    <source>
        <dbReference type="Proteomes" id="UP000009139"/>
    </source>
</evidence>
<reference evidence="2 4" key="4">
    <citation type="journal article" date="2003" name="Mol. Microbiol.">
        <title>An integrated analysis of the genome of the hyperthermophilic archaeon Pyrococcus abyssi.</title>
        <authorList>
            <person name="Cohen G."/>
            <person name="Barbe V."/>
            <person name="Flament D."/>
            <person name="Galperin M."/>
            <person name="Heilig R."/>
            <person name="Ripp R."/>
            <person name="Lecompte O."/>
            <person name="Prieur D."/>
            <person name="Poch O."/>
            <person name="Quellerou J."/>
            <person name="Thierry J.C."/>
            <person name="Van der Oost J."/>
            <person name="Weissenbach J."/>
            <person name="Zivanovic Y."/>
            <person name="Forterre P."/>
        </authorList>
    </citation>
    <scope>NUCLEOTIDE SEQUENCE [LARGE SCALE GENOMIC DNA]</scope>
    <source>
        <strain evidence="4">GE5 / Orsay</strain>
        <strain evidence="2">Orsay</strain>
    </source>
</reference>
<reference evidence="2" key="1">
    <citation type="submission" date="1999-07" db="EMBL/GenBank/DDBJ databases">
        <authorList>
            <person name="Genoscope"/>
        </authorList>
    </citation>
    <scope>NUCLEOTIDE SEQUENCE</scope>
    <source>
        <strain evidence="2">Orsay</strain>
    </source>
</reference>
<reference evidence="3 5" key="5">
    <citation type="journal article" date="2012" name="Curr. Microbiol.">
        <title>Re-annotation of two hyperthermophilic archaea Pyrococcus abyssi GE5 and Pyrococcus furiosus DSM 3638.</title>
        <authorList>
            <person name="Gao J."/>
            <person name="Wang J."/>
        </authorList>
    </citation>
    <scope>GENOME REANNOTATION</scope>
    <source>
        <strain evidence="3">GE5</strain>
        <strain evidence="5">GE5 / Orsay</strain>
    </source>
</reference>
<dbReference type="HOGENOM" id="CLU_035109_0_0_2"/>
<dbReference type="Proteomes" id="UP000009139">
    <property type="component" value="Chromosome"/>
</dbReference>
<accession>Q9V222</accession>